<comment type="caution">
    <text evidence="3">The sequence shown here is derived from an EMBL/GenBank/DDBJ whole genome shotgun (WGS) entry which is preliminary data.</text>
</comment>
<evidence type="ECO:0000256" key="1">
    <source>
        <dbReference type="ARBA" id="ARBA00022801"/>
    </source>
</evidence>
<dbReference type="InterPro" id="IPR050300">
    <property type="entry name" value="GDXG_lipolytic_enzyme"/>
</dbReference>
<sequence>MTTTYDDALKALYIEWSSRMAADPTMSIQTMRDMQEAWSTAATEPEGASYADVDIDGLKGIWCIPQNADPQVAILYFHGGGMIVGSAASHRKLAGHLARAVGARVLVIDYRRAPENLFPAQLDDGVKAYQWLIDQGYAPGKIISAGDSAGGTLSLGLVVNLRQLELPLPGAVLALSPGLDWEGLWMINEDTDQLAKKAVIVMMGGIAFGERSRTDALTNPLYADLAVFPPVYVAAGGHENLLGAARQFLDRATAAGVDVVLDVADERQHVYPIAAGNDPEADRTLSDFAAWVRPRVGIE</sequence>
<protein>
    <submittedName>
        <fullName evidence="3">Alpha/beta hydrolase</fullName>
    </submittedName>
</protein>
<dbReference type="EMBL" id="JABBNB010000019">
    <property type="protein sequence ID" value="NMO03081.1"/>
    <property type="molecule type" value="Genomic_DNA"/>
</dbReference>
<dbReference type="GO" id="GO:0016787">
    <property type="term" value="F:hydrolase activity"/>
    <property type="evidence" value="ECO:0007669"/>
    <property type="project" value="UniProtKB-KW"/>
</dbReference>
<accession>A0A848L3D2</accession>
<dbReference type="SUPFAM" id="SSF53474">
    <property type="entry name" value="alpha/beta-Hydrolases"/>
    <property type="match status" value="1"/>
</dbReference>
<gene>
    <name evidence="3" type="ORF">HH308_17850</name>
</gene>
<evidence type="ECO:0000259" key="2">
    <source>
        <dbReference type="Pfam" id="PF07859"/>
    </source>
</evidence>
<dbReference type="InterPro" id="IPR013094">
    <property type="entry name" value="AB_hydrolase_3"/>
</dbReference>
<keyword evidence="1 3" id="KW-0378">Hydrolase</keyword>
<dbReference type="RefSeq" id="WP_170195579.1">
    <property type="nucleotide sequence ID" value="NZ_JABBNB010000019.1"/>
</dbReference>
<name>A0A848L3D2_9ACTN</name>
<dbReference type="InterPro" id="IPR029058">
    <property type="entry name" value="AB_hydrolase_fold"/>
</dbReference>
<reference evidence="3 4" key="1">
    <citation type="submission" date="2020-04" db="EMBL/GenBank/DDBJ databases">
        <title>Gordonia sp. nov. TBRC 11910.</title>
        <authorList>
            <person name="Suriyachadkun C."/>
        </authorList>
    </citation>
    <scope>NUCLEOTIDE SEQUENCE [LARGE SCALE GENOMIC DNA]</scope>
    <source>
        <strain evidence="3 4">TBRC 11910</strain>
    </source>
</reference>
<proteinExistence type="predicted"/>
<evidence type="ECO:0000313" key="4">
    <source>
        <dbReference type="Proteomes" id="UP000550729"/>
    </source>
</evidence>
<dbReference type="Gene3D" id="3.40.50.1820">
    <property type="entry name" value="alpha/beta hydrolase"/>
    <property type="match status" value="1"/>
</dbReference>
<dbReference type="PANTHER" id="PTHR48081">
    <property type="entry name" value="AB HYDROLASE SUPERFAMILY PROTEIN C4A8.06C"/>
    <property type="match status" value="1"/>
</dbReference>
<evidence type="ECO:0000313" key="3">
    <source>
        <dbReference type="EMBL" id="NMO03081.1"/>
    </source>
</evidence>
<keyword evidence="4" id="KW-1185">Reference proteome</keyword>
<feature type="domain" description="Alpha/beta hydrolase fold-3" evidence="2">
    <location>
        <begin position="74"/>
        <end position="271"/>
    </location>
</feature>
<dbReference type="PANTHER" id="PTHR48081:SF8">
    <property type="entry name" value="ALPHA_BETA HYDROLASE FOLD-3 DOMAIN-CONTAINING PROTEIN-RELATED"/>
    <property type="match status" value="1"/>
</dbReference>
<organism evidence="3 4">
    <name type="scientific">Gordonia asplenii</name>
    <dbReference type="NCBI Taxonomy" id="2725283"/>
    <lineage>
        <taxon>Bacteria</taxon>
        <taxon>Bacillati</taxon>
        <taxon>Actinomycetota</taxon>
        <taxon>Actinomycetes</taxon>
        <taxon>Mycobacteriales</taxon>
        <taxon>Gordoniaceae</taxon>
        <taxon>Gordonia</taxon>
    </lineage>
</organism>
<dbReference type="Proteomes" id="UP000550729">
    <property type="component" value="Unassembled WGS sequence"/>
</dbReference>
<dbReference type="AlphaFoldDB" id="A0A848L3D2"/>
<dbReference type="Pfam" id="PF07859">
    <property type="entry name" value="Abhydrolase_3"/>
    <property type="match status" value="1"/>
</dbReference>